<organism evidence="1 2">
    <name type="scientific">Babesia microti (strain RI)</name>
    <dbReference type="NCBI Taxonomy" id="1133968"/>
    <lineage>
        <taxon>Eukaryota</taxon>
        <taxon>Sar</taxon>
        <taxon>Alveolata</taxon>
        <taxon>Apicomplexa</taxon>
        <taxon>Aconoidasida</taxon>
        <taxon>Piroplasmida</taxon>
        <taxon>Babesiidae</taxon>
        <taxon>Babesia</taxon>
    </lineage>
</organism>
<evidence type="ECO:0000313" key="2">
    <source>
        <dbReference type="Proteomes" id="UP000002899"/>
    </source>
</evidence>
<keyword evidence="2" id="KW-1185">Reference proteome</keyword>
<dbReference type="CDD" id="cd02961">
    <property type="entry name" value="PDI_a_family"/>
    <property type="match status" value="1"/>
</dbReference>
<name>I7I9W0_BABMR</name>
<evidence type="ECO:0000313" key="1">
    <source>
        <dbReference type="EMBL" id="CCF75724.1"/>
    </source>
</evidence>
<dbReference type="InterPro" id="IPR036249">
    <property type="entry name" value="Thioredoxin-like_sf"/>
</dbReference>
<protein>
    <submittedName>
        <fullName evidence="1">Uncharacterized protein</fullName>
    </submittedName>
</protein>
<dbReference type="KEGG" id="bmic:BmR1_04g07680"/>
<dbReference type="Gene3D" id="3.40.30.10">
    <property type="entry name" value="Glutaredoxin"/>
    <property type="match status" value="1"/>
</dbReference>
<dbReference type="SUPFAM" id="SSF52833">
    <property type="entry name" value="Thioredoxin-like"/>
    <property type="match status" value="1"/>
</dbReference>
<dbReference type="AlphaFoldDB" id="I7I9W0"/>
<reference evidence="1 2" key="3">
    <citation type="journal article" date="2016" name="Sci. Rep.">
        <title>Genome-wide diversity and gene expression profiling of Babesia microti isolates identify polymorphic genes that mediate host-pathogen interactions.</title>
        <authorList>
            <person name="Silva J.C."/>
            <person name="Cornillot E."/>
            <person name="McCracken C."/>
            <person name="Usmani-Brown S."/>
            <person name="Dwivedi A."/>
            <person name="Ifeonu O.O."/>
            <person name="Crabtree J."/>
            <person name="Gotia H.T."/>
            <person name="Virji A.Z."/>
            <person name="Reynes C."/>
            <person name="Colinge J."/>
            <person name="Kumar V."/>
            <person name="Lawres L."/>
            <person name="Pazzi J.E."/>
            <person name="Pablo J.V."/>
            <person name="Hung C."/>
            <person name="Brancato J."/>
            <person name="Kumari P."/>
            <person name="Orvis J."/>
            <person name="Tretina K."/>
            <person name="Chibucos M."/>
            <person name="Ott S."/>
            <person name="Sadzewicz L."/>
            <person name="Sengamalay N."/>
            <person name="Shetty A.C."/>
            <person name="Su Q."/>
            <person name="Tallon L."/>
            <person name="Fraser C.M."/>
            <person name="Frutos R."/>
            <person name="Molina D.M."/>
            <person name="Krause P.J."/>
            <person name="Ben Mamoun C."/>
        </authorList>
    </citation>
    <scope>NUCLEOTIDE SEQUENCE [LARGE SCALE GENOMIC DNA]</scope>
    <source>
        <strain evidence="1 2">RI</strain>
    </source>
</reference>
<proteinExistence type="predicted"/>
<dbReference type="GeneID" id="24426176"/>
<accession>I7I9W0</accession>
<dbReference type="Proteomes" id="UP000002899">
    <property type="component" value="Chromosome IV"/>
</dbReference>
<sequence>MNITNFPPEDDYIVLFYANWDIASNQFQSTYLNVAQTVTANDLYHSHKEYRKIIFAKFSCGKYPHICSKYHLHNIPAILFFTNVILEESSETGIPHSTRYLGNLNLYEQIQDFVEIWRSIGTLIRLYGKTPSKFINIWNICTKRLNEIIPK</sequence>
<dbReference type="VEuPathDB" id="PiroplasmaDB:BmR1_04g07680"/>
<reference evidence="1 2" key="1">
    <citation type="journal article" date="2012" name="Nucleic Acids Res.">
        <title>Sequencing of the smallest Apicomplexan genome from the human pathogen Babesia microti.</title>
        <authorList>
            <person name="Cornillot E."/>
            <person name="Hadj-Kaddour K."/>
            <person name="Dassouli A."/>
            <person name="Noel B."/>
            <person name="Ranwez V."/>
            <person name="Vacherie B."/>
            <person name="Augagneur Y."/>
            <person name="Bres V."/>
            <person name="Duclos A."/>
            <person name="Randazzo S."/>
            <person name="Carcy B."/>
            <person name="Debierre-Grockiego F."/>
            <person name="Delbecq S."/>
            <person name="Moubri-Menage K."/>
            <person name="Shams-Eldin H."/>
            <person name="Usmani-Brown S."/>
            <person name="Bringaud F."/>
            <person name="Wincker P."/>
            <person name="Vivares C.P."/>
            <person name="Schwarz R.T."/>
            <person name="Schetters T.P."/>
            <person name="Krause P.J."/>
            <person name="Gorenflot A."/>
            <person name="Berry V."/>
            <person name="Barbe V."/>
            <person name="Ben Mamoun C."/>
        </authorList>
    </citation>
    <scope>NUCLEOTIDE SEQUENCE [LARGE SCALE GENOMIC DNA]</scope>
    <source>
        <strain evidence="1 2">RI</strain>
    </source>
</reference>
<dbReference type="EMBL" id="LN871599">
    <property type="protein sequence ID" value="CCF75724.1"/>
    <property type="molecule type" value="Genomic_DNA"/>
</dbReference>
<dbReference type="RefSeq" id="XP_012650132.1">
    <property type="nucleotide sequence ID" value="XM_012794678.1"/>
</dbReference>
<reference evidence="1 2" key="2">
    <citation type="journal article" date="2013" name="PLoS ONE">
        <title>Whole genome mapping and re-organization of the nuclear and mitochondrial genomes of Babesia microti isolates.</title>
        <authorList>
            <person name="Cornillot E."/>
            <person name="Dassouli A."/>
            <person name="Garg A."/>
            <person name="Pachikara N."/>
            <person name="Randazzo S."/>
            <person name="Depoix D."/>
            <person name="Carcy B."/>
            <person name="Delbecq S."/>
            <person name="Frutos R."/>
            <person name="Silva J.C."/>
            <person name="Sutton R."/>
            <person name="Krause P.J."/>
            <person name="Mamoun C.B."/>
        </authorList>
    </citation>
    <scope>NUCLEOTIDE SEQUENCE [LARGE SCALE GENOMIC DNA]</scope>
    <source>
        <strain evidence="1 2">RI</strain>
    </source>
</reference>